<sequence length="170" mass="18949">MPSRQVRFVLMKLIFPVFFMLTTPSTRNSLLLTYHAIFTGPSSALHKDGPCNTRPGNTVKHKITKDSVASIAYIACQVRFAITSWPTFTGGGGKGKFNYRKFYCNIIMAVNEFMDNNEHLVFLGVGDEDSSETEDDGDYGPSLLQQMKALAEAQKVTVNEHRPLEDVGNH</sequence>
<proteinExistence type="predicted"/>
<evidence type="ECO:0000313" key="2">
    <source>
        <dbReference type="Proteomes" id="UP000217790"/>
    </source>
</evidence>
<keyword evidence="2" id="KW-1185">Reference proteome</keyword>
<dbReference type="InterPro" id="IPR046521">
    <property type="entry name" value="DUF6698"/>
</dbReference>
<reference evidence="2" key="1">
    <citation type="journal article" date="2017" name="Nat. Ecol. Evol.">
        <title>Genome expansion and lineage-specific genetic innovations in the forest pathogenic fungi Armillaria.</title>
        <authorList>
            <person name="Sipos G."/>
            <person name="Prasanna A.N."/>
            <person name="Walter M.C."/>
            <person name="O'Connor E."/>
            <person name="Balint B."/>
            <person name="Krizsan K."/>
            <person name="Kiss B."/>
            <person name="Hess J."/>
            <person name="Varga T."/>
            <person name="Slot J."/>
            <person name="Riley R."/>
            <person name="Boka B."/>
            <person name="Rigling D."/>
            <person name="Barry K."/>
            <person name="Lee J."/>
            <person name="Mihaltcheva S."/>
            <person name="LaButti K."/>
            <person name="Lipzen A."/>
            <person name="Waldron R."/>
            <person name="Moloney N.M."/>
            <person name="Sperisen C."/>
            <person name="Kredics L."/>
            <person name="Vagvoelgyi C."/>
            <person name="Patrignani A."/>
            <person name="Fitzpatrick D."/>
            <person name="Nagy I."/>
            <person name="Doyle S."/>
            <person name="Anderson J.B."/>
            <person name="Grigoriev I.V."/>
            <person name="Gueldener U."/>
            <person name="Muensterkoetter M."/>
            <person name="Nagy L.G."/>
        </authorList>
    </citation>
    <scope>NUCLEOTIDE SEQUENCE [LARGE SCALE GENOMIC DNA]</scope>
    <source>
        <strain evidence="2">Ar21-2</strain>
    </source>
</reference>
<protein>
    <submittedName>
        <fullName evidence="1">Uncharacterized protein</fullName>
    </submittedName>
</protein>
<name>A0A2H3DUC2_ARMGA</name>
<dbReference type="InParanoid" id="A0A2H3DUC2"/>
<dbReference type="EMBL" id="KZ293654">
    <property type="protein sequence ID" value="PBK94408.1"/>
    <property type="molecule type" value="Genomic_DNA"/>
</dbReference>
<gene>
    <name evidence="1" type="ORF">ARMGADRAFT_1029521</name>
</gene>
<dbReference type="AlphaFoldDB" id="A0A2H3DUC2"/>
<organism evidence="1 2">
    <name type="scientific">Armillaria gallica</name>
    <name type="common">Bulbous honey fungus</name>
    <name type="synonym">Armillaria bulbosa</name>
    <dbReference type="NCBI Taxonomy" id="47427"/>
    <lineage>
        <taxon>Eukaryota</taxon>
        <taxon>Fungi</taxon>
        <taxon>Dikarya</taxon>
        <taxon>Basidiomycota</taxon>
        <taxon>Agaricomycotina</taxon>
        <taxon>Agaricomycetes</taxon>
        <taxon>Agaricomycetidae</taxon>
        <taxon>Agaricales</taxon>
        <taxon>Marasmiineae</taxon>
        <taxon>Physalacriaceae</taxon>
        <taxon>Armillaria</taxon>
    </lineage>
</organism>
<dbReference type="Proteomes" id="UP000217790">
    <property type="component" value="Unassembled WGS sequence"/>
</dbReference>
<evidence type="ECO:0000313" key="1">
    <source>
        <dbReference type="EMBL" id="PBK94408.1"/>
    </source>
</evidence>
<accession>A0A2H3DUC2</accession>
<dbReference type="Pfam" id="PF20414">
    <property type="entry name" value="DUF6698"/>
    <property type="match status" value="1"/>
</dbReference>
<dbReference type="STRING" id="47427.A0A2H3DUC2"/>
<dbReference type="OrthoDB" id="3160134at2759"/>